<evidence type="ECO:0000256" key="6">
    <source>
        <dbReference type="SAM" id="MobiDB-lite"/>
    </source>
</evidence>
<accession>A0ABN1JMQ4</accession>
<dbReference type="PANTHER" id="PTHR34138:SF1">
    <property type="entry name" value="CELL SHAPE-DETERMINING PROTEIN MREC"/>
    <property type="match status" value="1"/>
</dbReference>
<feature type="compositionally biased region" description="Low complexity" evidence="6">
    <location>
        <begin position="296"/>
        <end position="324"/>
    </location>
</feature>
<dbReference type="InterPro" id="IPR042177">
    <property type="entry name" value="Cell/Rod_1"/>
</dbReference>
<dbReference type="RefSeq" id="WP_231010429.1">
    <property type="nucleotide sequence ID" value="NZ_BAAAEW010000004.1"/>
</dbReference>
<dbReference type="Pfam" id="PF04085">
    <property type="entry name" value="MreC"/>
    <property type="match status" value="1"/>
</dbReference>
<comment type="similarity">
    <text evidence="1 5">Belongs to the MreC family.</text>
</comment>
<evidence type="ECO:0000256" key="5">
    <source>
        <dbReference type="PIRNR" id="PIRNR038471"/>
    </source>
</evidence>
<feature type="domain" description="Rod shape-determining protein MreC beta-barrel core" evidence="7">
    <location>
        <begin position="132"/>
        <end position="278"/>
    </location>
</feature>
<organism evidence="8 9">
    <name type="scientific">Ideonella azotifigens</name>
    <dbReference type="NCBI Taxonomy" id="513160"/>
    <lineage>
        <taxon>Bacteria</taxon>
        <taxon>Pseudomonadati</taxon>
        <taxon>Pseudomonadota</taxon>
        <taxon>Betaproteobacteria</taxon>
        <taxon>Burkholderiales</taxon>
        <taxon>Sphaerotilaceae</taxon>
        <taxon>Ideonella</taxon>
    </lineage>
</organism>
<name>A0ABN1JMQ4_9BURK</name>
<keyword evidence="3 5" id="KW-0133">Cell shape</keyword>
<feature type="region of interest" description="Disordered" evidence="6">
    <location>
        <begin position="284"/>
        <end position="331"/>
    </location>
</feature>
<dbReference type="InterPro" id="IPR007221">
    <property type="entry name" value="MreC"/>
</dbReference>
<dbReference type="PANTHER" id="PTHR34138">
    <property type="entry name" value="CELL SHAPE-DETERMINING PROTEIN MREC"/>
    <property type="match status" value="1"/>
</dbReference>
<dbReference type="Proteomes" id="UP001500279">
    <property type="component" value="Unassembled WGS sequence"/>
</dbReference>
<dbReference type="NCBIfam" id="TIGR00219">
    <property type="entry name" value="mreC"/>
    <property type="match status" value="1"/>
</dbReference>
<sequence>MPLGTFDRSPPPFFRQGLPALSKLLLCTALAIFLMAADHRFALTQPLRNAMATALLPVVRVLSLPMQAWDGVGEYFGGVHQAYAKADALQQKLVVQSEQSASAGRLAHENAELRALLGLRPGLQVRSLAAEVLYEAPDPYSHKLFIDRGSRHGVVDGSPVINEAGVLGQVTRTYLMSAEVTLLIDKDAAIPVLNTRTQHRSAAFGGGEENQMELRFVSATDDVQVGDLLTTSGVDGIYPAGLPVAKVTRMDRRGDAGFARIGLQPMAPLGGVHHVLVLEPLEQQQPAHEETPAPPARVAIASAPHPAASRPAAAASRPAASASSKPKGERR</sequence>
<dbReference type="Gene3D" id="2.40.10.350">
    <property type="entry name" value="Rod shape-determining protein MreC, domain 2"/>
    <property type="match status" value="1"/>
</dbReference>
<dbReference type="PIRSF" id="PIRSF038471">
    <property type="entry name" value="MreC"/>
    <property type="match status" value="1"/>
</dbReference>
<keyword evidence="9" id="KW-1185">Reference proteome</keyword>
<comment type="function">
    <text evidence="5">Involved in formation and maintenance of cell shape.</text>
</comment>
<dbReference type="InterPro" id="IPR055342">
    <property type="entry name" value="MreC_beta-barrel_core"/>
</dbReference>
<evidence type="ECO:0000256" key="4">
    <source>
        <dbReference type="ARBA" id="ARBA00032089"/>
    </source>
</evidence>
<evidence type="ECO:0000313" key="9">
    <source>
        <dbReference type="Proteomes" id="UP001500279"/>
    </source>
</evidence>
<evidence type="ECO:0000256" key="1">
    <source>
        <dbReference type="ARBA" id="ARBA00009369"/>
    </source>
</evidence>
<evidence type="ECO:0000259" key="7">
    <source>
        <dbReference type="Pfam" id="PF04085"/>
    </source>
</evidence>
<reference evidence="8 9" key="1">
    <citation type="journal article" date="2019" name="Int. J. Syst. Evol. Microbiol.">
        <title>The Global Catalogue of Microorganisms (GCM) 10K type strain sequencing project: providing services to taxonomists for standard genome sequencing and annotation.</title>
        <authorList>
            <consortium name="The Broad Institute Genomics Platform"/>
            <consortium name="The Broad Institute Genome Sequencing Center for Infectious Disease"/>
            <person name="Wu L."/>
            <person name="Ma J."/>
        </authorList>
    </citation>
    <scope>NUCLEOTIDE SEQUENCE [LARGE SCALE GENOMIC DNA]</scope>
    <source>
        <strain evidence="8 9">JCM 15503</strain>
    </source>
</reference>
<gene>
    <name evidence="8" type="primary">mreC</name>
    <name evidence="8" type="ORF">GCM10009107_06740</name>
</gene>
<evidence type="ECO:0000256" key="3">
    <source>
        <dbReference type="ARBA" id="ARBA00022960"/>
    </source>
</evidence>
<evidence type="ECO:0000313" key="8">
    <source>
        <dbReference type="EMBL" id="GAA0742837.1"/>
    </source>
</evidence>
<protein>
    <recommendedName>
        <fullName evidence="2 5">Cell shape-determining protein MreC</fullName>
    </recommendedName>
    <alternativeName>
        <fullName evidence="4 5">Cell shape protein MreC</fullName>
    </alternativeName>
</protein>
<comment type="caution">
    <text evidence="8">The sequence shown here is derived from an EMBL/GenBank/DDBJ whole genome shotgun (WGS) entry which is preliminary data.</text>
</comment>
<proteinExistence type="inferred from homology"/>
<evidence type="ECO:0000256" key="2">
    <source>
        <dbReference type="ARBA" id="ARBA00013855"/>
    </source>
</evidence>
<dbReference type="EMBL" id="BAAAEW010000004">
    <property type="protein sequence ID" value="GAA0742837.1"/>
    <property type="molecule type" value="Genomic_DNA"/>
</dbReference>
<dbReference type="Gene3D" id="2.40.10.340">
    <property type="entry name" value="Rod shape-determining protein MreC, domain 1"/>
    <property type="match status" value="1"/>
</dbReference>
<dbReference type="InterPro" id="IPR042175">
    <property type="entry name" value="Cell/Rod_MreC_2"/>
</dbReference>